<dbReference type="EMBL" id="QLST01000004">
    <property type="protein sequence ID" value="RBA28958.1"/>
    <property type="molecule type" value="Genomic_DNA"/>
</dbReference>
<gene>
    <name evidence="2" type="ORF">DPN68_04125</name>
</gene>
<feature type="signal peptide" evidence="1">
    <location>
        <begin position="1"/>
        <end position="21"/>
    </location>
</feature>
<dbReference type="Gene3D" id="2.60.120.200">
    <property type="match status" value="1"/>
</dbReference>
<reference evidence="2 3" key="1">
    <citation type="submission" date="2018-06" db="EMBL/GenBank/DDBJ databases">
        <title>Flavobacterium tibetense sp. nov., isolated from a wetland YonghuCo on Tibetan Plateau.</title>
        <authorList>
            <person name="Xing P."/>
            <person name="Phurbu D."/>
            <person name="Lu H."/>
        </authorList>
    </citation>
    <scope>NUCLEOTIDE SEQUENCE [LARGE SCALE GENOMIC DNA]</scope>
    <source>
        <strain evidence="2 3">YH5</strain>
    </source>
</reference>
<dbReference type="NCBIfam" id="NF038128">
    <property type="entry name" value="choice_anch_J"/>
    <property type="match status" value="1"/>
</dbReference>
<feature type="chain" id="PRO_5016735850" evidence="1">
    <location>
        <begin position="22"/>
        <end position="208"/>
    </location>
</feature>
<accession>A0A365P339</accession>
<dbReference type="Proteomes" id="UP000253319">
    <property type="component" value="Unassembled WGS sequence"/>
</dbReference>
<proteinExistence type="predicted"/>
<evidence type="ECO:0000256" key="1">
    <source>
        <dbReference type="SAM" id="SignalP"/>
    </source>
</evidence>
<dbReference type="PROSITE" id="PS51257">
    <property type="entry name" value="PROKAR_LIPOPROTEIN"/>
    <property type="match status" value="1"/>
</dbReference>
<evidence type="ECO:0000313" key="3">
    <source>
        <dbReference type="Proteomes" id="UP000253319"/>
    </source>
</evidence>
<protein>
    <submittedName>
        <fullName evidence="2">Uncharacterized protein</fullName>
    </submittedName>
</protein>
<dbReference type="RefSeq" id="WP_113988388.1">
    <property type="nucleotide sequence ID" value="NZ_QLST01000004.1"/>
</dbReference>
<keyword evidence="3" id="KW-1185">Reference proteome</keyword>
<evidence type="ECO:0000313" key="2">
    <source>
        <dbReference type="EMBL" id="RBA28958.1"/>
    </source>
</evidence>
<dbReference type="OrthoDB" id="1492759at2"/>
<dbReference type="AlphaFoldDB" id="A0A365P339"/>
<name>A0A365P339_9FLAO</name>
<organism evidence="2 3">
    <name type="scientific">Flavobacterium tibetense</name>
    <dbReference type="NCBI Taxonomy" id="2233533"/>
    <lineage>
        <taxon>Bacteria</taxon>
        <taxon>Pseudomonadati</taxon>
        <taxon>Bacteroidota</taxon>
        <taxon>Flavobacteriia</taxon>
        <taxon>Flavobacteriales</taxon>
        <taxon>Flavobacteriaceae</taxon>
        <taxon>Flavobacterium</taxon>
    </lineage>
</organism>
<keyword evidence="1" id="KW-0732">Signal</keyword>
<sequence length="208" mass="23035">MKNNILKIVFLLALSSSVLTSCVKEDDFDIPPIKQLILSEGFETSTTGSGSTEVPISIEGWLNFNTTSTRLWHARIFSSNKYAEFSSFFSANGTNDEAWLITPALDLTTTESELFSFDTKIRFWQGAALTVFISEDYDGTQAGLTTATWTELNPILPVSGQEDVFLNSGNIDLSAYNSENVRIAFKYTGSRAGVTTTYQLDNIKVFEN</sequence>
<comment type="caution">
    <text evidence="2">The sequence shown here is derived from an EMBL/GenBank/DDBJ whole genome shotgun (WGS) entry which is preliminary data.</text>
</comment>